<gene>
    <name evidence="1" type="ORF">GGR43_002441</name>
</gene>
<evidence type="ECO:0000313" key="2">
    <source>
        <dbReference type="Proteomes" id="UP000571950"/>
    </source>
</evidence>
<dbReference type="Pfam" id="PF05751">
    <property type="entry name" value="FixH"/>
    <property type="match status" value="1"/>
</dbReference>
<dbReference type="Proteomes" id="UP000571950">
    <property type="component" value="Unassembled WGS sequence"/>
</dbReference>
<dbReference type="PIRSF" id="PIRSF011386">
    <property type="entry name" value="FixH"/>
    <property type="match status" value="1"/>
</dbReference>
<dbReference type="RefSeq" id="WP_188072231.1">
    <property type="nucleotide sequence ID" value="NZ_BSPS01000114.1"/>
</dbReference>
<accession>A0A7W6BH01</accession>
<dbReference type="InterPro" id="IPR018037">
    <property type="entry name" value="FixH_proteobacterial"/>
</dbReference>
<dbReference type="EMBL" id="JACIDT010000008">
    <property type="protein sequence ID" value="MBB3926718.1"/>
    <property type="molecule type" value="Genomic_DNA"/>
</dbReference>
<name>A0A7W6BH01_9SPHN</name>
<sequence length="151" mass="16558">MKRTFTGRHMLAICIAFFGTIVTVNLVMAVQASRTFGGTVVDNSYVASQHFNRWLDEAEAERDLGWKAVAQRSGDRLLLTLAGPHGPLADARVAAVAQHPLGLQEDIPLRFEALGGGRFRSAGALPAGRWRVRLDIRNENGRVRLIEDLPA</sequence>
<comment type="caution">
    <text evidence="1">The sequence shown here is derived from an EMBL/GenBank/DDBJ whole genome shotgun (WGS) entry which is preliminary data.</text>
</comment>
<organism evidence="1 2">
    <name type="scientific">Sphingobium jiangsuense</name>
    <dbReference type="NCBI Taxonomy" id="870476"/>
    <lineage>
        <taxon>Bacteria</taxon>
        <taxon>Pseudomonadati</taxon>
        <taxon>Pseudomonadota</taxon>
        <taxon>Alphaproteobacteria</taxon>
        <taxon>Sphingomonadales</taxon>
        <taxon>Sphingomonadaceae</taxon>
        <taxon>Sphingobium</taxon>
    </lineage>
</organism>
<reference evidence="1 2" key="1">
    <citation type="submission" date="2020-08" db="EMBL/GenBank/DDBJ databases">
        <title>Genomic Encyclopedia of Type Strains, Phase IV (KMG-IV): sequencing the most valuable type-strain genomes for metagenomic binning, comparative biology and taxonomic classification.</title>
        <authorList>
            <person name="Goeker M."/>
        </authorList>
    </citation>
    <scope>NUCLEOTIDE SEQUENCE [LARGE SCALE GENOMIC DNA]</scope>
    <source>
        <strain evidence="1 2">DSM 26189</strain>
    </source>
</reference>
<dbReference type="AlphaFoldDB" id="A0A7W6BH01"/>
<keyword evidence="2" id="KW-1185">Reference proteome</keyword>
<evidence type="ECO:0000313" key="1">
    <source>
        <dbReference type="EMBL" id="MBB3926718.1"/>
    </source>
</evidence>
<protein>
    <submittedName>
        <fullName evidence="1">Nitrogen fixation protein FixH</fullName>
    </submittedName>
</protein>
<proteinExistence type="predicted"/>
<dbReference type="InterPro" id="IPR008620">
    <property type="entry name" value="FixH"/>
</dbReference>